<dbReference type="Gene3D" id="2.40.170.20">
    <property type="entry name" value="TonB-dependent receptor, beta-barrel domain"/>
    <property type="match status" value="1"/>
</dbReference>
<dbReference type="Gene3D" id="2.170.130.10">
    <property type="entry name" value="TonB-dependent receptor, plug domain"/>
    <property type="match status" value="1"/>
</dbReference>
<dbReference type="PANTHER" id="PTHR32552:SF68">
    <property type="entry name" value="FERRICHROME OUTER MEMBRANE TRANSPORTER_PHAGE RECEPTOR"/>
    <property type="match status" value="1"/>
</dbReference>
<dbReference type="AlphaFoldDB" id="A0A7T0C094"/>
<dbReference type="SUPFAM" id="SSF56935">
    <property type="entry name" value="Porins"/>
    <property type="match status" value="1"/>
</dbReference>
<comment type="subcellular location">
    <subcellularLocation>
        <location evidence="1 14">Cell outer membrane</location>
        <topology evidence="1 14">Multi-pass membrane protein</topology>
    </subcellularLocation>
</comment>
<dbReference type="PROSITE" id="PS52016">
    <property type="entry name" value="TONB_DEPENDENT_REC_3"/>
    <property type="match status" value="1"/>
</dbReference>
<dbReference type="KEGG" id="nva:G3M78_01455"/>
<dbReference type="InterPro" id="IPR011662">
    <property type="entry name" value="Secretin/TonB_short_N"/>
</dbReference>
<evidence type="ECO:0000313" key="17">
    <source>
        <dbReference type="EMBL" id="QPJ64137.1"/>
    </source>
</evidence>
<evidence type="ECO:0000256" key="15">
    <source>
        <dbReference type="RuleBase" id="RU003357"/>
    </source>
</evidence>
<dbReference type="GO" id="GO:0015891">
    <property type="term" value="P:siderophore transport"/>
    <property type="evidence" value="ECO:0007669"/>
    <property type="project" value="InterPro"/>
</dbReference>
<evidence type="ECO:0000256" key="8">
    <source>
        <dbReference type="ARBA" id="ARBA00023004"/>
    </source>
</evidence>
<evidence type="ECO:0000256" key="1">
    <source>
        <dbReference type="ARBA" id="ARBA00004571"/>
    </source>
</evidence>
<proteinExistence type="inferred from homology"/>
<dbReference type="Pfam" id="PF00593">
    <property type="entry name" value="TonB_dep_Rec_b-barrel"/>
    <property type="match status" value="1"/>
</dbReference>
<keyword evidence="5" id="KW-0410">Iron transport</keyword>
<dbReference type="GO" id="GO:0009279">
    <property type="term" value="C:cell outer membrane"/>
    <property type="evidence" value="ECO:0007669"/>
    <property type="project" value="UniProtKB-SubCell"/>
</dbReference>
<dbReference type="NCBIfam" id="TIGR01783">
    <property type="entry name" value="TonB-siderophor"/>
    <property type="match status" value="1"/>
</dbReference>
<dbReference type="GO" id="GO:0038023">
    <property type="term" value="F:signaling receptor activity"/>
    <property type="evidence" value="ECO:0007669"/>
    <property type="project" value="InterPro"/>
</dbReference>
<accession>A0A7T0C094</accession>
<evidence type="ECO:0000256" key="7">
    <source>
        <dbReference type="ARBA" id="ARBA00022729"/>
    </source>
</evidence>
<keyword evidence="11 14" id="KW-0472">Membrane</keyword>
<organism evidence="17 18">
    <name type="scientific">Candidatus Nitrohelix vancouverensis</name>
    <dbReference type="NCBI Taxonomy" id="2705534"/>
    <lineage>
        <taxon>Bacteria</taxon>
        <taxon>Pseudomonadati</taxon>
        <taxon>Nitrospinota/Tectimicrobiota group</taxon>
        <taxon>Nitrospinota</taxon>
        <taxon>Nitrospinia</taxon>
        <taxon>Nitrospinales</taxon>
        <taxon>Nitrospinaceae</taxon>
        <taxon>Candidatus Nitrohelix</taxon>
    </lineage>
</organism>
<keyword evidence="7" id="KW-0732">Signal</keyword>
<dbReference type="EMBL" id="CP048620">
    <property type="protein sequence ID" value="QPJ64137.1"/>
    <property type="molecule type" value="Genomic_DNA"/>
</dbReference>
<protein>
    <submittedName>
        <fullName evidence="17">TonB-dependent siderophore receptor</fullName>
    </submittedName>
</protein>
<evidence type="ECO:0000256" key="13">
    <source>
        <dbReference type="ARBA" id="ARBA00023237"/>
    </source>
</evidence>
<evidence type="ECO:0000256" key="11">
    <source>
        <dbReference type="ARBA" id="ARBA00023136"/>
    </source>
</evidence>
<evidence type="ECO:0000256" key="6">
    <source>
        <dbReference type="ARBA" id="ARBA00022692"/>
    </source>
</evidence>
<evidence type="ECO:0000256" key="5">
    <source>
        <dbReference type="ARBA" id="ARBA00022496"/>
    </source>
</evidence>
<dbReference type="InterPro" id="IPR037066">
    <property type="entry name" value="Plug_dom_sf"/>
</dbReference>
<dbReference type="InterPro" id="IPR010105">
    <property type="entry name" value="TonB_sidphr_rcpt"/>
</dbReference>
<dbReference type="InterPro" id="IPR012910">
    <property type="entry name" value="Plug_dom"/>
</dbReference>
<keyword evidence="9" id="KW-0406">Ion transport</keyword>
<dbReference type="GO" id="GO:0015344">
    <property type="term" value="F:siderophore uptake transmembrane transporter activity"/>
    <property type="evidence" value="ECO:0007669"/>
    <property type="project" value="TreeGrafter"/>
</dbReference>
<evidence type="ECO:0000256" key="12">
    <source>
        <dbReference type="ARBA" id="ARBA00023170"/>
    </source>
</evidence>
<dbReference type="CDD" id="cd01347">
    <property type="entry name" value="ligand_gated_channel"/>
    <property type="match status" value="1"/>
</dbReference>
<name>A0A7T0C094_9BACT</name>
<dbReference type="FunFam" id="2.40.170.20:FF:000005">
    <property type="entry name" value="TonB-dependent siderophore receptor"/>
    <property type="match status" value="1"/>
</dbReference>
<evidence type="ECO:0000256" key="10">
    <source>
        <dbReference type="ARBA" id="ARBA00023077"/>
    </source>
</evidence>
<evidence type="ECO:0000256" key="4">
    <source>
        <dbReference type="ARBA" id="ARBA00022452"/>
    </source>
</evidence>
<dbReference type="InterPro" id="IPR000531">
    <property type="entry name" value="Beta-barrel_TonB"/>
</dbReference>
<dbReference type="Pfam" id="PF07660">
    <property type="entry name" value="STN"/>
    <property type="match status" value="1"/>
</dbReference>
<gene>
    <name evidence="17" type="ORF">G3M78_01455</name>
</gene>
<dbReference type="InterPro" id="IPR039426">
    <property type="entry name" value="TonB-dep_rcpt-like"/>
</dbReference>
<keyword evidence="3 14" id="KW-0813">Transport</keyword>
<dbReference type="PANTHER" id="PTHR32552">
    <property type="entry name" value="FERRICHROME IRON RECEPTOR-RELATED"/>
    <property type="match status" value="1"/>
</dbReference>
<dbReference type="InterPro" id="IPR036942">
    <property type="entry name" value="Beta-barrel_TonB_sf"/>
</dbReference>
<dbReference type="FunFam" id="2.170.130.10:FF:000001">
    <property type="entry name" value="Catecholate siderophore TonB-dependent receptor"/>
    <property type="match status" value="1"/>
</dbReference>
<keyword evidence="6 14" id="KW-0812">Transmembrane</keyword>
<feature type="domain" description="Secretin/TonB short N-terminal" evidence="16">
    <location>
        <begin position="14"/>
        <end position="65"/>
    </location>
</feature>
<dbReference type="SMART" id="SM00965">
    <property type="entry name" value="STN"/>
    <property type="match status" value="1"/>
</dbReference>
<evidence type="ECO:0000256" key="2">
    <source>
        <dbReference type="ARBA" id="ARBA00009810"/>
    </source>
</evidence>
<keyword evidence="10 15" id="KW-0798">TonB box</keyword>
<evidence type="ECO:0000256" key="14">
    <source>
        <dbReference type="PROSITE-ProRule" id="PRU01360"/>
    </source>
</evidence>
<comment type="similarity">
    <text evidence="2 14 15">Belongs to the TonB-dependent receptor family.</text>
</comment>
<evidence type="ECO:0000256" key="9">
    <source>
        <dbReference type="ARBA" id="ARBA00023065"/>
    </source>
</evidence>
<evidence type="ECO:0000256" key="3">
    <source>
        <dbReference type="ARBA" id="ARBA00022448"/>
    </source>
</evidence>
<keyword evidence="8" id="KW-0408">Iron</keyword>
<evidence type="ECO:0000313" key="18">
    <source>
        <dbReference type="Proteomes" id="UP000594464"/>
    </source>
</evidence>
<sequence length="750" mass="81817">MGEALNIFADQSKLEISVPTDATDGKMSSAVVGSFPSEEALRKLLSGTGLTYRVSDGKTIILKNVADADSLLSPIKVQGRFEGSVESAYGPVEGYVANRSASGSKTDSLLIETPRSISVISADKISDLQAPSIRESLRYTPNVAAEVYGTDNRPPQVIIRGFSSYGQTYLDGLSLPHSVYNSAEPDSYGTERIEVIRGPSSTLYGQSTPGGLINSVSKLPTEEAFGEIEALGGSFNQFQGRFDVGGPIDDEKKFLYRLTVSKRDGDTQVDFLEDKRLFVAPAFTWKPTSSTTITFRTHYQKDDSSPILQFAPTAGTVLPNPNGEISSSFFTGEPGFDRLDKEQFSFGLDLEHRVNDSLKFRHKLRYDHFTLDYRAVLGNNFQADNITLKRNAFTVDEEMKALASDNNVEAKFETGFVKHTALLGLDYKYHIADELLGFGATGTLNAFNPIYGQTNPAAAASIFQDSKEKAEQVGVYLQDQMKIQDDWVLTLGGRHDWANSEIVDRLDSTSLQINSAFTGQAGLVYLFDSGIAPYASYAESFNPQSGKDRLGEPFVPTTGTQYEAGVKYQPVDYNALFTVSVFELTQQNVTTPDPDNTNFNIQTGEIRSLGVETEAIAELTENFKLSAGASYTYTEVTKSNGTNLSKRPPLIPEITASVWGDYKVPAGDLKGLGLGGGVRYVGSSYGNATNTFKAPGYALLDTAVHYDMDDGVRLGLNVSNLLDEEYIASCLGSCYFGSRRVITGSVKYRW</sequence>
<keyword evidence="4 14" id="KW-1134">Transmembrane beta strand</keyword>
<keyword evidence="13 14" id="KW-0998">Cell outer membrane</keyword>
<dbReference type="Pfam" id="PF07715">
    <property type="entry name" value="Plug"/>
    <property type="match status" value="1"/>
</dbReference>
<evidence type="ECO:0000259" key="16">
    <source>
        <dbReference type="SMART" id="SM00965"/>
    </source>
</evidence>
<dbReference type="Gene3D" id="3.55.50.30">
    <property type="match status" value="1"/>
</dbReference>
<keyword evidence="12 17" id="KW-0675">Receptor</keyword>
<reference evidence="18" key="1">
    <citation type="submission" date="2020-02" db="EMBL/GenBank/DDBJ databases">
        <title>Genomic and physiological characterization of two novel Nitrospinaceae genera.</title>
        <authorList>
            <person name="Mueller A.J."/>
            <person name="Jung M.-Y."/>
            <person name="Strachan C.R."/>
            <person name="Herbold C.W."/>
            <person name="Kirkegaard R.H."/>
            <person name="Daims H."/>
        </authorList>
    </citation>
    <scope>NUCLEOTIDE SEQUENCE [LARGE SCALE GENOMIC DNA]</scope>
</reference>
<dbReference type="Proteomes" id="UP000594464">
    <property type="component" value="Chromosome"/>
</dbReference>